<dbReference type="OrthoDB" id="2320368at2759"/>
<name>A0A9P9A899_9PEZI</name>
<accession>A0A9P9A899</accession>
<dbReference type="InterPro" id="IPR023591">
    <property type="entry name" value="Ribosomal_uS2_flav_dom_sf"/>
</dbReference>
<protein>
    <submittedName>
        <fullName evidence="5">Ribosomal protein S2</fullName>
    </submittedName>
</protein>
<dbReference type="NCBIfam" id="TIGR01011">
    <property type="entry name" value="rpsB_bact"/>
    <property type="match status" value="1"/>
</dbReference>
<organism evidence="5 6">
    <name type="scientific">Plectosphaerella plurivora</name>
    <dbReference type="NCBI Taxonomy" id="936078"/>
    <lineage>
        <taxon>Eukaryota</taxon>
        <taxon>Fungi</taxon>
        <taxon>Dikarya</taxon>
        <taxon>Ascomycota</taxon>
        <taxon>Pezizomycotina</taxon>
        <taxon>Sordariomycetes</taxon>
        <taxon>Hypocreomycetidae</taxon>
        <taxon>Glomerellales</taxon>
        <taxon>Plectosphaerellaceae</taxon>
        <taxon>Plectosphaerella</taxon>
    </lineage>
</organism>
<dbReference type="GO" id="GO:0005763">
    <property type="term" value="C:mitochondrial small ribosomal subunit"/>
    <property type="evidence" value="ECO:0007669"/>
    <property type="project" value="TreeGrafter"/>
</dbReference>
<dbReference type="PROSITE" id="PS00962">
    <property type="entry name" value="RIBOSOMAL_S2_1"/>
    <property type="match status" value="1"/>
</dbReference>
<evidence type="ECO:0000256" key="3">
    <source>
        <dbReference type="ARBA" id="ARBA00023274"/>
    </source>
</evidence>
<keyword evidence="2 5" id="KW-0689">Ribosomal protein</keyword>
<reference evidence="5" key="1">
    <citation type="journal article" date="2021" name="Nat. Commun.">
        <title>Genetic determinants of endophytism in the Arabidopsis root mycobiome.</title>
        <authorList>
            <person name="Mesny F."/>
            <person name="Miyauchi S."/>
            <person name="Thiergart T."/>
            <person name="Pickel B."/>
            <person name="Atanasova L."/>
            <person name="Karlsson M."/>
            <person name="Huettel B."/>
            <person name="Barry K.W."/>
            <person name="Haridas S."/>
            <person name="Chen C."/>
            <person name="Bauer D."/>
            <person name="Andreopoulos W."/>
            <person name="Pangilinan J."/>
            <person name="LaButti K."/>
            <person name="Riley R."/>
            <person name="Lipzen A."/>
            <person name="Clum A."/>
            <person name="Drula E."/>
            <person name="Henrissat B."/>
            <person name="Kohler A."/>
            <person name="Grigoriev I.V."/>
            <person name="Martin F.M."/>
            <person name="Hacquard S."/>
        </authorList>
    </citation>
    <scope>NUCLEOTIDE SEQUENCE</scope>
    <source>
        <strain evidence="5">MPI-SDFR-AT-0117</strain>
    </source>
</reference>
<dbReference type="HAMAP" id="MF_00291_B">
    <property type="entry name" value="Ribosomal_uS2_B"/>
    <property type="match status" value="1"/>
</dbReference>
<dbReference type="EMBL" id="JAGSXJ010000012">
    <property type="protein sequence ID" value="KAH6686781.1"/>
    <property type="molecule type" value="Genomic_DNA"/>
</dbReference>
<evidence type="ECO:0000256" key="2">
    <source>
        <dbReference type="ARBA" id="ARBA00022980"/>
    </source>
</evidence>
<dbReference type="GO" id="GO:0006412">
    <property type="term" value="P:translation"/>
    <property type="evidence" value="ECO:0007669"/>
    <property type="project" value="InterPro"/>
</dbReference>
<dbReference type="Gene3D" id="3.40.50.10490">
    <property type="entry name" value="Glucose-6-phosphate isomerase like protein, domain 1"/>
    <property type="match status" value="1"/>
</dbReference>
<dbReference type="GO" id="GO:0003735">
    <property type="term" value="F:structural constituent of ribosome"/>
    <property type="evidence" value="ECO:0007669"/>
    <property type="project" value="InterPro"/>
</dbReference>
<dbReference type="PANTHER" id="PTHR12534:SF0">
    <property type="entry name" value="SMALL RIBOSOMAL SUBUNIT PROTEIN US2M"/>
    <property type="match status" value="1"/>
</dbReference>
<dbReference type="InterPro" id="IPR001865">
    <property type="entry name" value="Ribosomal_uS2"/>
</dbReference>
<dbReference type="Pfam" id="PF00318">
    <property type="entry name" value="Ribosomal_S2"/>
    <property type="match status" value="1"/>
</dbReference>
<dbReference type="PANTHER" id="PTHR12534">
    <property type="entry name" value="30S RIBOSOMAL PROTEIN S2 PROKARYOTIC AND ORGANELLAR"/>
    <property type="match status" value="1"/>
</dbReference>
<comment type="similarity">
    <text evidence="1">Belongs to the universal ribosomal protein uS2 family.</text>
</comment>
<dbReference type="CDD" id="cd01425">
    <property type="entry name" value="RPS2"/>
    <property type="match status" value="1"/>
</dbReference>
<dbReference type="Proteomes" id="UP000770015">
    <property type="component" value="Unassembled WGS sequence"/>
</dbReference>
<dbReference type="PRINTS" id="PR00395">
    <property type="entry name" value="RIBOSOMALS2"/>
</dbReference>
<evidence type="ECO:0000313" key="6">
    <source>
        <dbReference type="Proteomes" id="UP000770015"/>
    </source>
</evidence>
<evidence type="ECO:0000313" key="5">
    <source>
        <dbReference type="EMBL" id="KAH6686781.1"/>
    </source>
</evidence>
<keyword evidence="6" id="KW-1185">Reference proteome</keyword>
<dbReference type="SUPFAM" id="SSF52313">
    <property type="entry name" value="Ribosomal protein S2"/>
    <property type="match status" value="1"/>
</dbReference>
<dbReference type="InterPro" id="IPR005706">
    <property type="entry name" value="Ribosomal_uS2_bac/mit/plastid"/>
</dbReference>
<proteinExistence type="inferred from homology"/>
<evidence type="ECO:0000256" key="1">
    <source>
        <dbReference type="ARBA" id="ARBA00006242"/>
    </source>
</evidence>
<sequence length="386" mass="43011">MIIRSIASRQGRLALAPTIPRTCVRFLSQDTSATGLTMDAVKQVTSEAAWHTYPLASKDRTWLSPEDYARYKKLLKKRRQQLKQKTGKIGSVVDRSLAPQTVLEDPPSVDEVTLELLMASQTHLGHHKSRWNVDNARYIYGIRDDIHIISLETTAAHLRRAARVVEEVAFHGGLILFAGTRKGQFDIVTTAAEMAGGCHLFSRWTPGMMTNRDVIHRESRVKMVGAKDEPIEGFRAHERDRRSLIPDLVVCLNPKENKTLLYECGLSSVPSIGIIDTDVDPSWVTYTIPANDDSMRSVSLIAGVLARSAQAGQKRRLAAADEGIVAWQTPPDTKKFIGSAKATWKNEMKEWYADMASFVNAGEAEQSQRLLSRDATSRKSIVDEEA</sequence>
<comment type="caution">
    <text evidence="5">The sequence shown here is derived from an EMBL/GenBank/DDBJ whole genome shotgun (WGS) entry which is preliminary data.</text>
</comment>
<gene>
    <name evidence="5" type="ORF">F5X68DRAFT_207928</name>
</gene>
<evidence type="ECO:0000256" key="4">
    <source>
        <dbReference type="SAM" id="MobiDB-lite"/>
    </source>
</evidence>
<keyword evidence="3" id="KW-0687">Ribonucleoprotein</keyword>
<feature type="compositionally biased region" description="Basic and acidic residues" evidence="4">
    <location>
        <begin position="371"/>
        <end position="386"/>
    </location>
</feature>
<dbReference type="AlphaFoldDB" id="A0A9P9A899"/>
<feature type="region of interest" description="Disordered" evidence="4">
    <location>
        <begin position="364"/>
        <end position="386"/>
    </location>
</feature>
<dbReference type="InterPro" id="IPR018130">
    <property type="entry name" value="Ribosomal_uS2_CS"/>
</dbReference>